<dbReference type="eggNOG" id="COG0236">
    <property type="taxonomic scope" value="Bacteria"/>
</dbReference>
<organism evidence="2 3">
    <name type="scientific">Solidesulfovibrio carbinoliphilus subsp. oakridgensis</name>
    <dbReference type="NCBI Taxonomy" id="694327"/>
    <lineage>
        <taxon>Bacteria</taxon>
        <taxon>Pseudomonadati</taxon>
        <taxon>Thermodesulfobacteriota</taxon>
        <taxon>Desulfovibrionia</taxon>
        <taxon>Desulfovibrionales</taxon>
        <taxon>Desulfovibrionaceae</taxon>
        <taxon>Solidesulfovibrio</taxon>
    </lineage>
</organism>
<evidence type="ECO:0000313" key="2">
    <source>
        <dbReference type="EMBL" id="EHJ48834.1"/>
    </source>
</evidence>
<gene>
    <name evidence="2" type="ORF">DFW101_2831</name>
</gene>
<dbReference type="Proteomes" id="UP000004662">
    <property type="component" value="Chromosome"/>
</dbReference>
<keyword evidence="3" id="KW-1185">Reference proteome</keyword>
<feature type="domain" description="Carrier" evidence="1">
    <location>
        <begin position="1"/>
        <end position="80"/>
    </location>
</feature>
<dbReference type="AlphaFoldDB" id="G7QB92"/>
<dbReference type="STRING" id="694327.DFW101_2831"/>
<dbReference type="PROSITE" id="PS50075">
    <property type="entry name" value="CARRIER"/>
    <property type="match status" value="1"/>
</dbReference>
<reference evidence="3" key="1">
    <citation type="journal article" date="2015" name="Genome Announc.">
        <title>High-Quality Draft Genome Sequence of Desulfovibrio carbinoliphilus FW-101-2B, an Organic Acid-Oxidizing Sulfate-Reducing Bacterium Isolated from Uranium(VI)-Contaminated Groundwater.</title>
        <authorList>
            <person name="Ramsay B.D."/>
            <person name="Hwang C."/>
            <person name="Woo H.L."/>
            <person name="Carroll S.L."/>
            <person name="Lucas S."/>
            <person name="Han J."/>
            <person name="Lapidus A.L."/>
            <person name="Cheng J.F."/>
            <person name="Goodwin L.A."/>
            <person name="Pitluck S."/>
            <person name="Peters L."/>
            <person name="Chertkov O."/>
            <person name="Held B."/>
            <person name="Detter J.C."/>
            <person name="Han C.S."/>
            <person name="Tapia R."/>
            <person name="Land M.L."/>
            <person name="Hauser L.J."/>
            <person name="Kyrpides N.C."/>
            <person name="Ivanova N.N."/>
            <person name="Mikhailova N."/>
            <person name="Pagani I."/>
            <person name="Woyke T."/>
            <person name="Arkin A.P."/>
            <person name="Dehal P."/>
            <person name="Chivian D."/>
            <person name="Criddle C.S."/>
            <person name="Wu W."/>
            <person name="Chakraborty R."/>
            <person name="Hazen T.C."/>
            <person name="Fields M.W."/>
        </authorList>
    </citation>
    <scope>NUCLEOTIDE SEQUENCE [LARGE SCALE GENOMIC DNA]</scope>
    <source>
        <strain evidence="3">FW-101-2B</strain>
    </source>
</reference>
<dbReference type="EMBL" id="CM001368">
    <property type="protein sequence ID" value="EHJ48834.1"/>
    <property type="molecule type" value="Genomic_DNA"/>
</dbReference>
<dbReference type="Gene3D" id="1.10.1200.10">
    <property type="entry name" value="ACP-like"/>
    <property type="match status" value="1"/>
</dbReference>
<protein>
    <submittedName>
        <fullName evidence="2">Phosphopantetheine-binding protein</fullName>
    </submittedName>
</protein>
<accession>G7QB92</accession>
<dbReference type="InterPro" id="IPR036736">
    <property type="entry name" value="ACP-like_sf"/>
</dbReference>
<evidence type="ECO:0000259" key="1">
    <source>
        <dbReference type="PROSITE" id="PS50075"/>
    </source>
</evidence>
<name>G7QB92_9BACT</name>
<proteinExistence type="predicted"/>
<sequence>MTDQEIIKRINEGLEEEFEIPKEKLIPGARLYGELGLDSLDAVDMVVVLEQQFRIKIREDDGIQAIRTLDDLHVFILAKVSSRPDP</sequence>
<dbReference type="RefSeq" id="WP_009182194.1">
    <property type="nucleotide sequence ID" value="NZ_CM001368.1"/>
</dbReference>
<dbReference type="InterPro" id="IPR009081">
    <property type="entry name" value="PP-bd_ACP"/>
</dbReference>
<evidence type="ECO:0000313" key="3">
    <source>
        <dbReference type="Proteomes" id="UP000004662"/>
    </source>
</evidence>
<dbReference type="HOGENOM" id="CLU_108696_5_4_7"/>
<dbReference type="OrthoDB" id="3392378at2"/>
<dbReference type="SUPFAM" id="SSF47336">
    <property type="entry name" value="ACP-like"/>
    <property type="match status" value="1"/>
</dbReference>
<dbReference type="Pfam" id="PF00550">
    <property type="entry name" value="PP-binding"/>
    <property type="match status" value="1"/>
</dbReference>